<dbReference type="InterPro" id="IPR018880">
    <property type="entry name" value="Phage_P4_Ash"/>
</dbReference>
<sequence length="115" mass="12231">MSYAYPAPYKTGVGICTPCKLKATPDAASVFFVVCYTRHSMAWCAYLMTDCPQAFDHATAHRAALIMVTLAGQPQGWPVPFSAGSANPVNVTAPIDICTSSGDSLTKLKEAVYHG</sequence>
<reference evidence="1" key="2">
    <citation type="submission" date="2020-02" db="EMBL/GenBank/DDBJ databases">
        <authorList>
            <consortium name="NCBI Pathogen Detection Project"/>
        </authorList>
    </citation>
    <scope>NUCLEOTIDE SEQUENCE</scope>
    <source>
        <strain evidence="1">MA.CK_00/00001968</strain>
    </source>
</reference>
<reference evidence="1" key="1">
    <citation type="journal article" date="2018" name="Genome Biol.">
        <title>SKESA: strategic k-mer extension for scrupulous assemblies.</title>
        <authorList>
            <person name="Souvorov A."/>
            <person name="Agarwala R."/>
            <person name="Lipman D.J."/>
        </authorList>
    </citation>
    <scope>NUCLEOTIDE SEQUENCE</scope>
    <source>
        <strain evidence="1">MA.CK_00/00001968</strain>
    </source>
</reference>
<evidence type="ECO:0000313" key="1">
    <source>
        <dbReference type="EMBL" id="HAF2128803.1"/>
    </source>
</evidence>
<name>A0A743PDM2_SALER</name>
<dbReference type="Pfam" id="PF10554">
    <property type="entry name" value="Phage_ASH"/>
    <property type="match status" value="1"/>
</dbReference>
<dbReference type="AlphaFoldDB" id="A0A743PDM2"/>
<accession>A0A743PDM2</accession>
<organism evidence="1">
    <name type="scientific">Salmonella enterica</name>
    <name type="common">Salmonella choleraesuis</name>
    <dbReference type="NCBI Taxonomy" id="28901"/>
    <lineage>
        <taxon>Bacteria</taxon>
        <taxon>Pseudomonadati</taxon>
        <taxon>Pseudomonadota</taxon>
        <taxon>Gammaproteobacteria</taxon>
        <taxon>Enterobacterales</taxon>
        <taxon>Enterobacteriaceae</taxon>
        <taxon>Salmonella</taxon>
    </lineage>
</organism>
<comment type="caution">
    <text evidence="1">The sequence shown here is derived from an EMBL/GenBank/DDBJ whole genome shotgun (WGS) entry which is preliminary data.</text>
</comment>
<proteinExistence type="predicted"/>
<protein>
    <submittedName>
        <fullName evidence="1">Ash family protein</fullName>
    </submittedName>
</protein>
<dbReference type="EMBL" id="DAAUQX010000024">
    <property type="protein sequence ID" value="HAF2128803.1"/>
    <property type="molecule type" value="Genomic_DNA"/>
</dbReference>
<gene>
    <name evidence="1" type="ORF">G9F27_002992</name>
</gene>